<dbReference type="RefSeq" id="XP_002500168.1">
    <property type="nucleotide sequence ID" value="XM_002500122.1"/>
</dbReference>
<gene>
    <name evidence="2" type="ORF">MICPUN_55944</name>
</gene>
<feature type="compositionally biased region" description="Low complexity" evidence="1">
    <location>
        <begin position="118"/>
        <end position="145"/>
    </location>
</feature>
<dbReference type="InParanoid" id="C1DYH0"/>
<feature type="compositionally biased region" description="Basic residues" evidence="1">
    <location>
        <begin position="150"/>
        <end position="170"/>
    </location>
</feature>
<name>C1DYH0_MICCC</name>
<keyword evidence="3" id="KW-1185">Reference proteome</keyword>
<feature type="region of interest" description="Disordered" evidence="1">
    <location>
        <begin position="96"/>
        <end position="224"/>
    </location>
</feature>
<dbReference type="GeneID" id="8240880"/>
<proteinExistence type="predicted"/>
<protein>
    <submittedName>
        <fullName evidence="2">Uncharacterized protein</fullName>
    </submittedName>
</protein>
<feature type="compositionally biased region" description="Basic and acidic residues" evidence="1">
    <location>
        <begin position="190"/>
        <end position="200"/>
    </location>
</feature>
<dbReference type="AlphaFoldDB" id="C1DYH0"/>
<feature type="region of interest" description="Disordered" evidence="1">
    <location>
        <begin position="1"/>
        <end position="20"/>
    </location>
</feature>
<evidence type="ECO:0000313" key="3">
    <source>
        <dbReference type="Proteomes" id="UP000002009"/>
    </source>
</evidence>
<organism evidence="2 3">
    <name type="scientific">Micromonas commoda (strain RCC299 / NOUM17 / CCMP2709)</name>
    <name type="common">Picoplanktonic green alga</name>
    <dbReference type="NCBI Taxonomy" id="296587"/>
    <lineage>
        <taxon>Eukaryota</taxon>
        <taxon>Viridiplantae</taxon>
        <taxon>Chlorophyta</taxon>
        <taxon>Mamiellophyceae</taxon>
        <taxon>Mamiellales</taxon>
        <taxon>Mamiellaceae</taxon>
        <taxon>Micromonas</taxon>
    </lineage>
</organism>
<accession>C1DYH0</accession>
<dbReference type="EMBL" id="CP001323">
    <property type="protein sequence ID" value="ACO61426.1"/>
    <property type="molecule type" value="Genomic_DNA"/>
</dbReference>
<sequence length="224" mass="24175">MAANVTGGPKFKMPRGASGEEVARIVEKGKARALETGASARRASSSRPVPVAEAHVPILAVDGVADGGVYLSKSTDGRGGEIEEEGLKREARLNALRRLDPGVAKKLRELKDAEVSASSSSSSSMSSSSSSSGESSSGSDSSSSESESRRGKRRGRRGDRKRSKKRRRRSSSSSSSGDGESRARKKLEKRSRETLEDELRRLRKKNATRERRLERGSRKSSGKR</sequence>
<reference evidence="2 3" key="1">
    <citation type="journal article" date="2009" name="Science">
        <title>Green evolution and dynamic adaptations revealed by genomes of the marine picoeukaryotes Micromonas.</title>
        <authorList>
            <person name="Worden A.Z."/>
            <person name="Lee J.H."/>
            <person name="Mock T."/>
            <person name="Rouze P."/>
            <person name="Simmons M.P."/>
            <person name="Aerts A.L."/>
            <person name="Allen A.E."/>
            <person name="Cuvelier M.L."/>
            <person name="Derelle E."/>
            <person name="Everett M.V."/>
            <person name="Foulon E."/>
            <person name="Grimwood J."/>
            <person name="Gundlach H."/>
            <person name="Henrissat B."/>
            <person name="Napoli C."/>
            <person name="McDonald S.M."/>
            <person name="Parker M.S."/>
            <person name="Rombauts S."/>
            <person name="Salamov A."/>
            <person name="Von Dassow P."/>
            <person name="Badger J.H."/>
            <person name="Coutinho P.M."/>
            <person name="Demir E."/>
            <person name="Dubchak I."/>
            <person name="Gentemann C."/>
            <person name="Eikrem W."/>
            <person name="Gready J.E."/>
            <person name="John U."/>
            <person name="Lanier W."/>
            <person name="Lindquist E.A."/>
            <person name="Lucas S."/>
            <person name="Mayer K.F."/>
            <person name="Moreau H."/>
            <person name="Not F."/>
            <person name="Otillar R."/>
            <person name="Panaud O."/>
            <person name="Pangilinan J."/>
            <person name="Paulsen I."/>
            <person name="Piegu B."/>
            <person name="Poliakov A."/>
            <person name="Robbens S."/>
            <person name="Schmutz J."/>
            <person name="Toulza E."/>
            <person name="Wyss T."/>
            <person name="Zelensky A."/>
            <person name="Zhou K."/>
            <person name="Armbrust E.V."/>
            <person name="Bhattacharya D."/>
            <person name="Goodenough U.W."/>
            <person name="Van de Peer Y."/>
            <person name="Grigoriev I.V."/>
        </authorList>
    </citation>
    <scope>NUCLEOTIDE SEQUENCE [LARGE SCALE GENOMIC DNA]</scope>
    <source>
        <strain evidence="3">RCC299 / NOUM17</strain>
    </source>
</reference>
<evidence type="ECO:0000313" key="2">
    <source>
        <dbReference type="EMBL" id="ACO61426.1"/>
    </source>
</evidence>
<feature type="compositionally biased region" description="Basic and acidic residues" evidence="1">
    <location>
        <begin position="207"/>
        <end position="217"/>
    </location>
</feature>
<dbReference type="Proteomes" id="UP000002009">
    <property type="component" value="Chromosome 2"/>
</dbReference>
<evidence type="ECO:0000256" key="1">
    <source>
        <dbReference type="SAM" id="MobiDB-lite"/>
    </source>
</evidence>
<dbReference type="OMA" id="AYTMPKR"/>
<dbReference type="KEGG" id="mis:MICPUN_55944"/>